<comment type="caution">
    <text evidence="7">The sequence shown here is derived from an EMBL/GenBank/DDBJ whole genome shotgun (WGS) entry which is preliminary data.</text>
</comment>
<keyword evidence="4" id="KW-0233">DNA recombination</keyword>
<feature type="domain" description="Tyr recombinase" evidence="6">
    <location>
        <begin position="231"/>
        <end position="452"/>
    </location>
</feature>
<dbReference type="Gene3D" id="1.10.443.10">
    <property type="entry name" value="Intergrase catalytic core"/>
    <property type="match status" value="1"/>
</dbReference>
<feature type="region of interest" description="Disordered" evidence="5">
    <location>
        <begin position="441"/>
        <end position="461"/>
    </location>
</feature>
<dbReference type="GO" id="GO:0006310">
    <property type="term" value="P:DNA recombination"/>
    <property type="evidence" value="ECO:0007669"/>
    <property type="project" value="UniProtKB-KW"/>
</dbReference>
<dbReference type="InterPro" id="IPR010998">
    <property type="entry name" value="Integrase_recombinase_N"/>
</dbReference>
<dbReference type="InterPro" id="IPR013762">
    <property type="entry name" value="Integrase-like_cat_sf"/>
</dbReference>
<evidence type="ECO:0000256" key="5">
    <source>
        <dbReference type="SAM" id="MobiDB-lite"/>
    </source>
</evidence>
<accession>A0A7W7NZK4</accession>
<dbReference type="SUPFAM" id="SSF56349">
    <property type="entry name" value="DNA breaking-rejoining enzymes"/>
    <property type="match status" value="1"/>
</dbReference>
<dbReference type="GO" id="GO:0005737">
    <property type="term" value="C:cytoplasm"/>
    <property type="evidence" value="ECO:0007669"/>
    <property type="project" value="UniProtKB-SubCell"/>
</dbReference>
<dbReference type="EMBL" id="JACHLI010000001">
    <property type="protein sequence ID" value="MBB4861307.1"/>
    <property type="molecule type" value="Genomic_DNA"/>
</dbReference>
<dbReference type="InterPro" id="IPR011010">
    <property type="entry name" value="DNA_brk_join_enz"/>
</dbReference>
<dbReference type="PANTHER" id="PTHR30349:SF77">
    <property type="entry name" value="TYROSINE RECOMBINASE XERC"/>
    <property type="match status" value="1"/>
</dbReference>
<keyword evidence="2" id="KW-0229">DNA integration</keyword>
<dbReference type="PANTHER" id="PTHR30349">
    <property type="entry name" value="PHAGE INTEGRASE-RELATED"/>
    <property type="match status" value="1"/>
</dbReference>
<evidence type="ECO:0000256" key="1">
    <source>
        <dbReference type="ARBA" id="ARBA00004496"/>
    </source>
</evidence>
<dbReference type="PROSITE" id="PS51898">
    <property type="entry name" value="TYR_RECOMBINASE"/>
    <property type="match status" value="1"/>
</dbReference>
<dbReference type="Pfam" id="PF00589">
    <property type="entry name" value="Phage_integrase"/>
    <property type="match status" value="1"/>
</dbReference>
<evidence type="ECO:0000256" key="2">
    <source>
        <dbReference type="ARBA" id="ARBA00022908"/>
    </source>
</evidence>
<dbReference type="GO" id="GO:0003677">
    <property type="term" value="F:DNA binding"/>
    <property type="evidence" value="ECO:0007669"/>
    <property type="project" value="UniProtKB-KW"/>
</dbReference>
<dbReference type="InterPro" id="IPR002104">
    <property type="entry name" value="Integrase_catalytic"/>
</dbReference>
<dbReference type="GO" id="GO:0015074">
    <property type="term" value="P:DNA integration"/>
    <property type="evidence" value="ECO:0007669"/>
    <property type="project" value="UniProtKB-KW"/>
</dbReference>
<dbReference type="Gene3D" id="1.10.150.130">
    <property type="match status" value="1"/>
</dbReference>
<name>A0A7W7NZK4_PSENT</name>
<evidence type="ECO:0000256" key="4">
    <source>
        <dbReference type="ARBA" id="ARBA00023172"/>
    </source>
</evidence>
<dbReference type="RefSeq" id="WP_184585578.1">
    <property type="nucleotide sequence ID" value="NZ_JACHLI010000001.1"/>
</dbReference>
<dbReference type="Proteomes" id="UP000566995">
    <property type="component" value="Unassembled WGS sequence"/>
</dbReference>
<evidence type="ECO:0000259" key="6">
    <source>
        <dbReference type="PROSITE" id="PS51898"/>
    </source>
</evidence>
<dbReference type="InterPro" id="IPR050090">
    <property type="entry name" value="Tyrosine_recombinase_XerCD"/>
</dbReference>
<comment type="subcellular location">
    <subcellularLocation>
        <location evidence="1">Cytoplasm</location>
    </subcellularLocation>
</comment>
<evidence type="ECO:0000313" key="7">
    <source>
        <dbReference type="EMBL" id="MBB4861307.1"/>
    </source>
</evidence>
<organism evidence="7 8">
    <name type="scientific">Pseudomonas nitroreducens</name>
    <dbReference type="NCBI Taxonomy" id="46680"/>
    <lineage>
        <taxon>Bacteria</taxon>
        <taxon>Pseudomonadati</taxon>
        <taxon>Pseudomonadota</taxon>
        <taxon>Gammaproteobacteria</taxon>
        <taxon>Pseudomonadales</taxon>
        <taxon>Pseudomonadaceae</taxon>
        <taxon>Pseudomonas</taxon>
    </lineage>
</organism>
<sequence length="461" mass="53454">MKIPCPLPIFDDKKYLSELRGAQQEKARPHKGAIPKCDNLDEVLEDYRKALDFLLKYEGSDDTFATYRREIDRFMLWLWYARPDANGKIGKPGLLHELKRADMEAYFDFIKAPPLEWRDIQIRNRFLDVGGERVPNPEWRPFVAKIKKLERKNAIHGTADTAHARENLDEKARPDIEKYKMSDSSYAIAFGTLRSFFTYLLDEEHVGRNPVAQISSKNKKIKKEDDDHVEQSVKRLTIDQTRALFESVESFRETLGEDRYERLRFILSLMMAFYLRISDVAHKDEDKQPVHGNFFTIVDKIEGKQVRSWWFKATGKGNKKRTIPVSEDVLKALRRYRTSQGMSPLPVPKEKTPLFPKARGQGGLTSTRHVRAMLQAVFDEAFKRLRAAGRDDDANMLMQCTVHWLRHTGISEDVTRRPLEHVRDQAGHTNLETTKRYISSSLHEKHESSEHAALLTSIQGD</sequence>
<protein>
    <submittedName>
        <fullName evidence="7">Site-specific recombinase XerD</fullName>
    </submittedName>
</protein>
<gene>
    <name evidence="7" type="ORF">HNP46_000118</name>
</gene>
<keyword evidence="3" id="KW-0238">DNA-binding</keyword>
<evidence type="ECO:0000256" key="3">
    <source>
        <dbReference type="ARBA" id="ARBA00023125"/>
    </source>
</evidence>
<feature type="region of interest" description="Disordered" evidence="5">
    <location>
        <begin position="340"/>
        <end position="363"/>
    </location>
</feature>
<evidence type="ECO:0000313" key="8">
    <source>
        <dbReference type="Proteomes" id="UP000566995"/>
    </source>
</evidence>
<reference evidence="7 8" key="1">
    <citation type="submission" date="2020-08" db="EMBL/GenBank/DDBJ databases">
        <title>Functional genomics of gut bacteria from endangered species of beetles.</title>
        <authorList>
            <person name="Carlos-Shanley C."/>
        </authorList>
    </citation>
    <scope>NUCLEOTIDE SEQUENCE [LARGE SCALE GENOMIC DNA]</scope>
    <source>
        <strain evidence="7 8">S00179</strain>
    </source>
</reference>
<dbReference type="AlphaFoldDB" id="A0A7W7NZK4"/>
<proteinExistence type="predicted"/>